<feature type="active site" description="S-methylcysteine intermediate" evidence="12">
    <location>
        <position position="335"/>
    </location>
</feature>
<feature type="binding site" evidence="12">
    <location>
        <position position="118"/>
    </location>
    <ligand>
        <name>[4Fe-4S] cluster</name>
        <dbReference type="ChEBI" id="CHEBI:49883"/>
        <note>4Fe-4S-S-AdoMet</note>
    </ligand>
</feature>
<evidence type="ECO:0000256" key="9">
    <source>
        <dbReference type="ARBA" id="ARBA00022723"/>
    </source>
</evidence>
<dbReference type="PANTHER" id="PTHR30544:SF5">
    <property type="entry name" value="RADICAL SAM CORE DOMAIN-CONTAINING PROTEIN"/>
    <property type="match status" value="1"/>
</dbReference>
<dbReference type="PANTHER" id="PTHR30544">
    <property type="entry name" value="23S RRNA METHYLTRANSFERASE"/>
    <property type="match status" value="1"/>
</dbReference>
<comment type="caution">
    <text evidence="12">Lacks conserved residue(s) required for the propagation of feature annotation.</text>
</comment>
<dbReference type="PROSITE" id="PS51918">
    <property type="entry name" value="RADICAL_SAM"/>
    <property type="match status" value="1"/>
</dbReference>
<comment type="catalytic activity">
    <reaction evidence="12">
        <text>adenosine(2503) in 23S rRNA + 2 reduced [2Fe-2S]-[ferredoxin] + 2 S-adenosyl-L-methionine = 2-methyladenosine(2503) in 23S rRNA + 5'-deoxyadenosine + L-methionine + 2 oxidized [2Fe-2S]-[ferredoxin] + S-adenosyl-L-homocysteine</text>
        <dbReference type="Rhea" id="RHEA:42916"/>
        <dbReference type="Rhea" id="RHEA-COMP:10000"/>
        <dbReference type="Rhea" id="RHEA-COMP:10001"/>
        <dbReference type="Rhea" id="RHEA-COMP:10152"/>
        <dbReference type="Rhea" id="RHEA-COMP:10282"/>
        <dbReference type="ChEBI" id="CHEBI:17319"/>
        <dbReference type="ChEBI" id="CHEBI:33737"/>
        <dbReference type="ChEBI" id="CHEBI:33738"/>
        <dbReference type="ChEBI" id="CHEBI:57844"/>
        <dbReference type="ChEBI" id="CHEBI:57856"/>
        <dbReference type="ChEBI" id="CHEBI:59789"/>
        <dbReference type="ChEBI" id="CHEBI:74411"/>
        <dbReference type="ChEBI" id="CHEBI:74497"/>
        <dbReference type="EC" id="2.1.1.192"/>
    </reaction>
</comment>
<keyword evidence="6 12" id="KW-0808">Transferase</keyword>
<dbReference type="GO" id="GO:0070040">
    <property type="term" value="F:rRNA (adenine(2503)-C2-)-methyltransferase activity"/>
    <property type="evidence" value="ECO:0007669"/>
    <property type="project" value="UniProtKB-UniRule"/>
</dbReference>
<dbReference type="NCBIfam" id="TIGR00048">
    <property type="entry name" value="rRNA_mod_RlmN"/>
    <property type="match status" value="1"/>
</dbReference>
<dbReference type="Pfam" id="PF21016">
    <property type="entry name" value="RlmN_N"/>
    <property type="match status" value="1"/>
</dbReference>
<evidence type="ECO:0000256" key="11">
    <source>
        <dbReference type="ARBA" id="ARBA00023014"/>
    </source>
</evidence>
<dbReference type="Proteomes" id="UP000005244">
    <property type="component" value="Unassembled WGS sequence"/>
</dbReference>
<dbReference type="InterPro" id="IPR004383">
    <property type="entry name" value="rRNA_lsu_MTrfase_RlmN/Cfr"/>
</dbReference>
<comment type="miscellaneous">
    <text evidence="12">Reaction proceeds by a ping-pong mechanism involving intermediate methylation of a conserved cysteine residue.</text>
</comment>
<evidence type="ECO:0000256" key="3">
    <source>
        <dbReference type="ARBA" id="ARBA00022490"/>
    </source>
</evidence>
<keyword evidence="12" id="KW-1015">Disulfide bond</keyword>
<organism evidence="15 16">
    <name type="scientific">Peptoanaerobacter stomatis</name>
    <dbReference type="NCBI Taxonomy" id="796937"/>
    <lineage>
        <taxon>Bacteria</taxon>
        <taxon>Bacillati</taxon>
        <taxon>Bacillota</taxon>
        <taxon>Clostridia</taxon>
        <taxon>Peptostreptococcales</taxon>
        <taxon>Filifactoraceae</taxon>
        <taxon>Peptoanaerobacter</taxon>
    </lineage>
</organism>
<reference evidence="15 16" key="2">
    <citation type="submission" date="2012-07" db="EMBL/GenBank/DDBJ databases">
        <authorList>
            <person name="Durkin A.S."/>
            <person name="McCorrison J."/>
            <person name="Torralba M."/>
            <person name="Gillis M."/>
            <person name="Methe B."/>
            <person name="Sutton G."/>
            <person name="Nelson K.E."/>
        </authorList>
    </citation>
    <scope>NUCLEOTIDE SEQUENCE [LARGE SCALE GENOMIC DNA]</scope>
    <source>
        <strain evidence="15 16">OBRC8</strain>
    </source>
</reference>
<keyword evidence="7 12" id="KW-0949">S-adenosyl-L-methionine</keyword>
<dbReference type="Gene3D" id="1.10.150.530">
    <property type="match status" value="1"/>
</dbReference>
<keyword evidence="4 12" id="KW-0698">rRNA processing</keyword>
<dbReference type="AlphaFoldDB" id="J5U5P9"/>
<evidence type="ECO:0000259" key="13">
    <source>
        <dbReference type="PROSITE" id="PS51918"/>
    </source>
</evidence>
<dbReference type="HOGENOM" id="CLU_029101_0_1_9"/>
<evidence type="ECO:0000256" key="6">
    <source>
        <dbReference type="ARBA" id="ARBA00022679"/>
    </source>
</evidence>
<comment type="caution">
    <text evidence="15">The sequence shown here is derived from an EMBL/GenBank/DDBJ whole genome shotgun (WGS) entry which is preliminary data.</text>
</comment>
<keyword evidence="5 12" id="KW-0489">Methyltransferase</keyword>
<keyword evidence="2 12" id="KW-0004">4Fe-4S</keyword>
<feature type="active site" description="Proton acceptor" evidence="12">
    <location>
        <position position="94"/>
    </location>
</feature>
<dbReference type="InterPro" id="IPR027492">
    <property type="entry name" value="RNA_MTrfase_RlmN"/>
</dbReference>
<keyword evidence="16" id="KW-1185">Reference proteome</keyword>
<evidence type="ECO:0000256" key="8">
    <source>
        <dbReference type="ARBA" id="ARBA00022694"/>
    </source>
</evidence>
<dbReference type="Proteomes" id="UP000017818">
    <property type="component" value="Unassembled WGS sequence"/>
</dbReference>
<comment type="cofactor">
    <cofactor evidence="12">
        <name>[4Fe-4S] cluster</name>
        <dbReference type="ChEBI" id="CHEBI:49883"/>
    </cofactor>
    <text evidence="12">Binds 1 [4Fe-4S] cluster. The cluster is coordinated with 3 cysteines and an exchangeable S-adenosyl-L-methionine.</text>
</comment>
<sequence length="348" mass="39822">MEDMKKNILDLNMKEFEDILISNSFEKYRAKQIYPLVFDKISSFDEINNIPKKLKEFLNENFCVNPVSIYKKLQSQKDYTKKYLMKLDDDNIIESVLMKYKFGLSACISSQVGCLMGCTFCASTVNSKIRDLTAGEMIGQIVSMSKDASQRISNIVIMGSGEPFDNYNNFIKFLELIGDENGLNIGQRHITVSTCGIADKIRDFADRKMQINLAISLHSPYQEKRENIMPISRKFSLEELIKSTDYYIKKTNRRITYEYAIIKNVNDSEKDALALSKLIGHQLCHVNIIPVNSASHNDYEKPNEQKIKKFLKILSDNHINATVRREMGSDINGACGQLRISTISKENL</sequence>
<dbReference type="PATRIC" id="fig|796939.3.peg.622"/>
<reference evidence="14 17" key="1">
    <citation type="submission" date="2012-05" db="EMBL/GenBank/DDBJ databases">
        <title>The Genome Sequence of Eubacteriaceae bacterium CM2.</title>
        <authorList>
            <consortium name="The Broad Institute Genome Sequencing Platform"/>
            <person name="Earl A."/>
            <person name="Ward D."/>
            <person name="Feldgarden M."/>
            <person name="Gevers D."/>
            <person name="Sizova M."/>
            <person name="Hazen A."/>
            <person name="Epstein S."/>
            <person name="Walker B."/>
            <person name="Young S.K."/>
            <person name="Zeng Q."/>
            <person name="Gargeya S."/>
            <person name="Fitzgerald M."/>
            <person name="Haas B."/>
            <person name="Abouelleil A."/>
            <person name="Alvarado L."/>
            <person name="Arachchi H.M."/>
            <person name="Berlin A."/>
            <person name="Chapman S.B."/>
            <person name="Goldberg J."/>
            <person name="Griggs A."/>
            <person name="Gujja S."/>
            <person name="Hansen M."/>
            <person name="Howarth C."/>
            <person name="Imamovic A."/>
            <person name="Larimer J."/>
            <person name="McCowen C."/>
            <person name="Montmayeur A."/>
            <person name="Murphy C."/>
            <person name="Neiman D."/>
            <person name="Pearson M."/>
            <person name="Priest M."/>
            <person name="Roberts A."/>
            <person name="Saif S."/>
            <person name="Shea T."/>
            <person name="Sisk P."/>
            <person name="Sykes S."/>
            <person name="Wortman J."/>
            <person name="Nusbaum C."/>
            <person name="Birren B."/>
        </authorList>
    </citation>
    <scope>NUCLEOTIDE SEQUENCE [LARGE SCALE GENOMIC DNA]</scope>
    <source>
        <strain evidence="14 17">CM2</strain>
    </source>
</reference>
<accession>J5U5P9</accession>
<proteinExistence type="inferred from homology"/>
<dbReference type="Pfam" id="PF04055">
    <property type="entry name" value="Radical_SAM"/>
    <property type="match status" value="1"/>
</dbReference>
<feature type="binding site" evidence="12">
    <location>
        <position position="193"/>
    </location>
    <ligand>
        <name>S-adenosyl-L-methionine</name>
        <dbReference type="ChEBI" id="CHEBI:59789"/>
    </ligand>
</feature>
<feature type="binding site" evidence="12">
    <location>
        <begin position="161"/>
        <end position="162"/>
    </location>
    <ligand>
        <name>S-adenosyl-L-methionine</name>
        <dbReference type="ChEBI" id="CHEBI:59789"/>
    </ligand>
</feature>
<comment type="subcellular location">
    <subcellularLocation>
        <location evidence="1 12">Cytoplasm</location>
    </subcellularLocation>
</comment>
<feature type="binding site" evidence="12">
    <location>
        <position position="292"/>
    </location>
    <ligand>
        <name>S-adenosyl-L-methionine</name>
        <dbReference type="ChEBI" id="CHEBI:59789"/>
    </ligand>
</feature>
<evidence type="ECO:0000256" key="12">
    <source>
        <dbReference type="HAMAP-Rule" id="MF_01849"/>
    </source>
</evidence>
<dbReference type="GO" id="GO:0030488">
    <property type="term" value="P:tRNA methylation"/>
    <property type="evidence" value="ECO:0007669"/>
    <property type="project" value="UniProtKB-UniRule"/>
</dbReference>
<dbReference type="InterPro" id="IPR040072">
    <property type="entry name" value="Methyltransferase_A"/>
</dbReference>
<dbReference type="GO" id="GO:0002935">
    <property type="term" value="F:tRNA (adenine(37)-C2)-methyltransferase activity"/>
    <property type="evidence" value="ECO:0007669"/>
    <property type="project" value="UniProtKB-UniRule"/>
</dbReference>
<dbReference type="EMBL" id="AFZF02000016">
    <property type="protein sequence ID" value="EHL17855.1"/>
    <property type="molecule type" value="Genomic_DNA"/>
</dbReference>
<dbReference type="EMBL" id="ALNK01000037">
    <property type="protein sequence ID" value="EJU19999.1"/>
    <property type="molecule type" value="Genomic_DNA"/>
</dbReference>
<keyword evidence="3 12" id="KW-0963">Cytoplasm</keyword>
<dbReference type="PIRSF" id="PIRSF006004">
    <property type="entry name" value="CHP00048"/>
    <property type="match status" value="1"/>
</dbReference>
<dbReference type="GO" id="GO:0000049">
    <property type="term" value="F:tRNA binding"/>
    <property type="evidence" value="ECO:0007669"/>
    <property type="project" value="UniProtKB-UniRule"/>
</dbReference>
<protein>
    <recommendedName>
        <fullName evidence="12">Probable dual-specificity RNA methyltransferase RlmN</fullName>
        <ecNumber evidence="12">2.1.1.192</ecNumber>
    </recommendedName>
    <alternativeName>
        <fullName evidence="12">23S rRNA (adenine(2503)-C(2))-methyltransferase</fullName>
    </alternativeName>
    <alternativeName>
        <fullName evidence="12">23S rRNA m2A2503 methyltransferase</fullName>
    </alternativeName>
    <alternativeName>
        <fullName evidence="12">Ribosomal RNA large subunit methyltransferase N</fullName>
    </alternativeName>
    <alternativeName>
        <fullName evidence="12">tRNA (adenine(37)-C(2))-methyltransferase</fullName>
    </alternativeName>
    <alternativeName>
        <fullName evidence="12">tRNA m2A37 methyltransferase</fullName>
    </alternativeName>
</protein>
<dbReference type="GO" id="GO:0051539">
    <property type="term" value="F:4 iron, 4 sulfur cluster binding"/>
    <property type="evidence" value="ECO:0007669"/>
    <property type="project" value="UniProtKB-UniRule"/>
</dbReference>
<dbReference type="GO" id="GO:0005737">
    <property type="term" value="C:cytoplasm"/>
    <property type="evidence" value="ECO:0007669"/>
    <property type="project" value="UniProtKB-SubCell"/>
</dbReference>
<dbReference type="CDD" id="cd01335">
    <property type="entry name" value="Radical_SAM"/>
    <property type="match status" value="1"/>
</dbReference>
<dbReference type="InterPro" id="IPR013785">
    <property type="entry name" value="Aldolase_TIM"/>
</dbReference>
<feature type="binding site" evidence="12">
    <location>
        <position position="114"/>
    </location>
    <ligand>
        <name>[4Fe-4S] cluster</name>
        <dbReference type="ChEBI" id="CHEBI:49883"/>
        <note>4Fe-4S-S-AdoMet</note>
    </ligand>
</feature>
<evidence type="ECO:0000256" key="2">
    <source>
        <dbReference type="ARBA" id="ARBA00022485"/>
    </source>
</evidence>
<evidence type="ECO:0000313" key="17">
    <source>
        <dbReference type="Proteomes" id="UP000017818"/>
    </source>
</evidence>
<feature type="binding site" evidence="12">
    <location>
        <position position="121"/>
    </location>
    <ligand>
        <name>[4Fe-4S] cluster</name>
        <dbReference type="ChEBI" id="CHEBI:49883"/>
        <note>4Fe-4S-S-AdoMet</note>
    </ligand>
</feature>
<dbReference type="Gene3D" id="3.20.20.70">
    <property type="entry name" value="Aldolase class I"/>
    <property type="match status" value="1"/>
</dbReference>
<evidence type="ECO:0000256" key="5">
    <source>
        <dbReference type="ARBA" id="ARBA00022603"/>
    </source>
</evidence>
<dbReference type="InterPro" id="IPR007197">
    <property type="entry name" value="rSAM"/>
</dbReference>
<dbReference type="SFLD" id="SFLDS00029">
    <property type="entry name" value="Radical_SAM"/>
    <property type="match status" value="1"/>
</dbReference>
<gene>
    <name evidence="15" type="primary">rlmN_2</name>
    <name evidence="12" type="synonym">rlmN</name>
    <name evidence="15" type="ORF">HMPREF1143_1649</name>
    <name evidence="14" type="ORF">HMPREF9630_01380</name>
</gene>
<evidence type="ECO:0000313" key="16">
    <source>
        <dbReference type="Proteomes" id="UP000005244"/>
    </source>
</evidence>
<dbReference type="GO" id="GO:0070475">
    <property type="term" value="P:rRNA base methylation"/>
    <property type="evidence" value="ECO:0007669"/>
    <property type="project" value="UniProtKB-UniRule"/>
</dbReference>
<comment type="similarity">
    <text evidence="12">Belongs to the radical SAM superfamily. RlmN family.</text>
</comment>
<dbReference type="GO" id="GO:0019843">
    <property type="term" value="F:rRNA binding"/>
    <property type="evidence" value="ECO:0007669"/>
    <property type="project" value="UniProtKB-UniRule"/>
</dbReference>
<dbReference type="SFLD" id="SFLDG01062">
    <property type="entry name" value="methyltransferase_(Class_A)"/>
    <property type="match status" value="1"/>
</dbReference>
<keyword evidence="10 12" id="KW-0408">Iron</keyword>
<dbReference type="OrthoDB" id="9793973at2"/>
<dbReference type="HAMAP" id="MF_01849">
    <property type="entry name" value="RNA_methyltr_RlmN"/>
    <property type="match status" value="1"/>
</dbReference>
<dbReference type="EC" id="2.1.1.192" evidence="12"/>
<evidence type="ECO:0000313" key="14">
    <source>
        <dbReference type="EMBL" id="EHL17855.1"/>
    </source>
</evidence>
<accession>V9HKX1</accession>
<keyword evidence="11 12" id="KW-0411">Iron-sulfur</keyword>
<feature type="binding site" evidence="12">
    <location>
        <begin position="216"/>
        <end position="218"/>
    </location>
    <ligand>
        <name>S-adenosyl-L-methionine</name>
        <dbReference type="ChEBI" id="CHEBI:59789"/>
    </ligand>
</feature>
<evidence type="ECO:0000256" key="4">
    <source>
        <dbReference type="ARBA" id="ARBA00022552"/>
    </source>
</evidence>
<evidence type="ECO:0000256" key="10">
    <source>
        <dbReference type="ARBA" id="ARBA00023004"/>
    </source>
</evidence>
<dbReference type="SFLD" id="SFLDF00275">
    <property type="entry name" value="adenosine_C2_methyltransferase"/>
    <property type="match status" value="1"/>
</dbReference>
<comment type="function">
    <text evidence="12">Specifically methylates position 2 of adenine 2503 in 23S rRNA and position 2 of adenine 37 in tRNAs.</text>
</comment>
<keyword evidence="8 12" id="KW-0819">tRNA processing</keyword>
<dbReference type="SUPFAM" id="SSF102114">
    <property type="entry name" value="Radical SAM enzymes"/>
    <property type="match status" value="1"/>
</dbReference>
<dbReference type="FunFam" id="3.20.20.70:FF:000014">
    <property type="entry name" value="Probable dual-specificity RNA methyltransferase RlmN"/>
    <property type="match status" value="1"/>
</dbReference>
<evidence type="ECO:0000313" key="15">
    <source>
        <dbReference type="EMBL" id="EJU19999.1"/>
    </source>
</evidence>
<keyword evidence="9 12" id="KW-0479">Metal-binding</keyword>
<evidence type="ECO:0000256" key="1">
    <source>
        <dbReference type="ARBA" id="ARBA00004496"/>
    </source>
</evidence>
<name>J5U5P9_9FIRM</name>
<dbReference type="GO" id="GO:0046872">
    <property type="term" value="F:metal ion binding"/>
    <property type="evidence" value="ECO:0007669"/>
    <property type="project" value="UniProtKB-KW"/>
</dbReference>
<dbReference type="InterPro" id="IPR048641">
    <property type="entry name" value="RlmN_N"/>
</dbReference>
<feature type="domain" description="Radical SAM core" evidence="13">
    <location>
        <begin position="100"/>
        <end position="330"/>
    </location>
</feature>
<dbReference type="InterPro" id="IPR058240">
    <property type="entry name" value="rSAM_sf"/>
</dbReference>
<evidence type="ECO:0000256" key="7">
    <source>
        <dbReference type="ARBA" id="ARBA00022691"/>
    </source>
</evidence>
<comment type="catalytic activity">
    <reaction evidence="12">
        <text>adenosine(37) in tRNA + 2 reduced [2Fe-2S]-[ferredoxin] + 2 S-adenosyl-L-methionine = 2-methyladenosine(37) in tRNA + 5'-deoxyadenosine + L-methionine + 2 oxidized [2Fe-2S]-[ferredoxin] + S-adenosyl-L-homocysteine</text>
        <dbReference type="Rhea" id="RHEA:43332"/>
        <dbReference type="Rhea" id="RHEA-COMP:10000"/>
        <dbReference type="Rhea" id="RHEA-COMP:10001"/>
        <dbReference type="Rhea" id="RHEA-COMP:10162"/>
        <dbReference type="Rhea" id="RHEA-COMP:10485"/>
        <dbReference type="ChEBI" id="CHEBI:17319"/>
        <dbReference type="ChEBI" id="CHEBI:33737"/>
        <dbReference type="ChEBI" id="CHEBI:33738"/>
        <dbReference type="ChEBI" id="CHEBI:57844"/>
        <dbReference type="ChEBI" id="CHEBI:57856"/>
        <dbReference type="ChEBI" id="CHEBI:59789"/>
        <dbReference type="ChEBI" id="CHEBI:74411"/>
        <dbReference type="ChEBI" id="CHEBI:74497"/>
        <dbReference type="EC" id="2.1.1.192"/>
    </reaction>
</comment>